<dbReference type="EMBL" id="NBIV01000176">
    <property type="protein sequence ID" value="PXF42118.1"/>
    <property type="molecule type" value="Genomic_DNA"/>
</dbReference>
<reference evidence="1 2" key="1">
    <citation type="journal article" date="2018" name="Mol. Biol. Evol.">
        <title>Analysis of the draft genome of the red seaweed Gracilariopsis chorda provides insights into genome size evolution in Rhodophyta.</title>
        <authorList>
            <person name="Lee J."/>
            <person name="Yang E.C."/>
            <person name="Graf L."/>
            <person name="Yang J.H."/>
            <person name="Qiu H."/>
            <person name="Zel Zion U."/>
            <person name="Chan C.X."/>
            <person name="Stephens T.G."/>
            <person name="Weber A.P.M."/>
            <person name="Boo G.H."/>
            <person name="Boo S.M."/>
            <person name="Kim K.M."/>
            <person name="Shin Y."/>
            <person name="Jung M."/>
            <person name="Lee S.J."/>
            <person name="Yim H.S."/>
            <person name="Lee J.H."/>
            <person name="Bhattacharya D."/>
            <person name="Yoon H.S."/>
        </authorList>
    </citation>
    <scope>NUCLEOTIDE SEQUENCE [LARGE SCALE GENOMIC DNA]</scope>
    <source>
        <strain evidence="1 2">SKKU-2015</strain>
        <tissue evidence="1">Whole body</tissue>
    </source>
</reference>
<dbReference type="AlphaFoldDB" id="A0A2V3IJ93"/>
<accession>A0A2V3IJ93</accession>
<proteinExistence type="predicted"/>
<keyword evidence="2" id="KW-1185">Reference proteome</keyword>
<comment type="caution">
    <text evidence="1">The sequence shown here is derived from an EMBL/GenBank/DDBJ whole genome shotgun (WGS) entry which is preliminary data.</text>
</comment>
<organism evidence="1 2">
    <name type="scientific">Gracilariopsis chorda</name>
    <dbReference type="NCBI Taxonomy" id="448386"/>
    <lineage>
        <taxon>Eukaryota</taxon>
        <taxon>Rhodophyta</taxon>
        <taxon>Florideophyceae</taxon>
        <taxon>Rhodymeniophycidae</taxon>
        <taxon>Gracilariales</taxon>
        <taxon>Gracilariaceae</taxon>
        <taxon>Gracilariopsis</taxon>
    </lineage>
</organism>
<dbReference type="Proteomes" id="UP000247409">
    <property type="component" value="Unassembled WGS sequence"/>
</dbReference>
<sequence>MDGMMVCVVEAAAIDPEAVGLGKTEGKVQ</sequence>
<protein>
    <submittedName>
        <fullName evidence="1">Uncharacterized protein</fullName>
    </submittedName>
</protein>
<gene>
    <name evidence="1" type="ORF">BWQ96_08150</name>
</gene>
<evidence type="ECO:0000313" key="1">
    <source>
        <dbReference type="EMBL" id="PXF42118.1"/>
    </source>
</evidence>
<name>A0A2V3IJ93_9FLOR</name>
<evidence type="ECO:0000313" key="2">
    <source>
        <dbReference type="Proteomes" id="UP000247409"/>
    </source>
</evidence>